<evidence type="ECO:0000256" key="4">
    <source>
        <dbReference type="ARBA" id="ARBA00022475"/>
    </source>
</evidence>
<protein>
    <recommendedName>
        <fullName evidence="9">Cobalamin biosynthesis protein CobD</fullName>
    </recommendedName>
</protein>
<keyword evidence="4 9" id="KW-1003">Cell membrane</keyword>
<dbReference type="PANTHER" id="PTHR34308:SF1">
    <property type="entry name" value="COBALAMIN BIOSYNTHESIS PROTEIN CBIB"/>
    <property type="match status" value="1"/>
</dbReference>
<evidence type="ECO:0000256" key="7">
    <source>
        <dbReference type="ARBA" id="ARBA00022989"/>
    </source>
</evidence>
<dbReference type="PANTHER" id="PTHR34308">
    <property type="entry name" value="COBALAMIN BIOSYNTHESIS PROTEIN CBIB"/>
    <property type="match status" value="1"/>
</dbReference>
<dbReference type="UniPathway" id="UPA00148"/>
<dbReference type="GO" id="GO:0009236">
    <property type="term" value="P:cobalamin biosynthetic process"/>
    <property type="evidence" value="ECO:0007669"/>
    <property type="project" value="UniProtKB-UniRule"/>
</dbReference>
<dbReference type="GO" id="GO:0015420">
    <property type="term" value="F:ABC-type vitamin B12 transporter activity"/>
    <property type="evidence" value="ECO:0007669"/>
    <property type="project" value="UniProtKB-UniRule"/>
</dbReference>
<dbReference type="EMBL" id="BANI01000078">
    <property type="protein sequence ID" value="GAN96609.1"/>
    <property type="molecule type" value="Genomic_DNA"/>
</dbReference>
<sequence length="362" mass="38905">MTRYGAHHIHAGMRPALFMLRNLGTTCIASMTDMAVGYPQALVRRVGHPVMWTGGLIGMLDRRLNTPDATPARRRANGFVASVLIVSVPTATAILVDRAIHRILPRWLALPLTAVLASSLVAQRSLHDHVKAVAVEAQDSLPAARRAVSHIVGRDPEQLDEAGVLRAATETLAENFSDGIVAPLLWMAVGGLPGAVFYKSVNTADSMIGHRTPRHEAFGYAAAKLDDLVNLPASRLSALWIILAALTLKGMNARDAVRILRRDARHHRSPNAGWPEAAMAGALGVRLSGPRAYNGVSMAEPWVGDGQSGLLPADLHRALALYRRACLIQTLAGVTATALLARISAMTSGQTKRWVTADRFPR</sequence>
<comment type="caution">
    <text evidence="10">The sequence shown here is derived from an EMBL/GenBank/DDBJ whole genome shotgun (WGS) entry which is preliminary data.</text>
</comment>
<keyword evidence="7 9" id="KW-1133">Transmembrane helix</keyword>
<reference evidence="10 11" key="1">
    <citation type="submission" date="2012-11" db="EMBL/GenBank/DDBJ databases">
        <title>Whole genome sequence of Gluconacetobacter europaeus NBRC3261.</title>
        <authorList>
            <person name="Azuma Y."/>
            <person name="Higashiura N."/>
            <person name="Hirakawa H."/>
            <person name="Matsushita K."/>
        </authorList>
    </citation>
    <scope>NUCLEOTIDE SEQUENCE [LARGE SCALE GENOMIC DNA]</scope>
    <source>
        <strain evidence="10 11">NBRC 3261</strain>
    </source>
</reference>
<evidence type="ECO:0000256" key="8">
    <source>
        <dbReference type="ARBA" id="ARBA00023136"/>
    </source>
</evidence>
<evidence type="ECO:0000256" key="5">
    <source>
        <dbReference type="ARBA" id="ARBA00022573"/>
    </source>
</evidence>
<accession>A0A0D6PZJ1</accession>
<dbReference type="AlphaFoldDB" id="A0A0D6PZJ1"/>
<proteinExistence type="inferred from homology"/>
<dbReference type="Proteomes" id="UP000032675">
    <property type="component" value="Unassembled WGS sequence"/>
</dbReference>
<evidence type="ECO:0000256" key="1">
    <source>
        <dbReference type="ARBA" id="ARBA00004651"/>
    </source>
</evidence>
<dbReference type="RefSeq" id="WP_048851371.1">
    <property type="nucleotide sequence ID" value="NZ_BANI01000078.1"/>
</dbReference>
<comment type="subcellular location">
    <subcellularLocation>
        <location evidence="1 9">Cell membrane</location>
        <topology evidence="1 9">Multi-pass membrane protein</topology>
    </subcellularLocation>
</comment>
<dbReference type="InterPro" id="IPR004485">
    <property type="entry name" value="Cobalamin_biosynth_CobD/CbiB"/>
</dbReference>
<dbReference type="HAMAP" id="MF_00024">
    <property type="entry name" value="CobD_CbiB"/>
    <property type="match status" value="1"/>
</dbReference>
<evidence type="ECO:0000256" key="2">
    <source>
        <dbReference type="ARBA" id="ARBA00004953"/>
    </source>
</evidence>
<comment type="similarity">
    <text evidence="3 9">Belongs to the CobD/CbiB family.</text>
</comment>
<keyword evidence="6 9" id="KW-0812">Transmembrane</keyword>
<dbReference type="GO" id="GO:0048472">
    <property type="term" value="F:threonine-phosphate decarboxylase activity"/>
    <property type="evidence" value="ECO:0007669"/>
    <property type="project" value="InterPro"/>
</dbReference>
<dbReference type="GO" id="GO:0005886">
    <property type="term" value="C:plasma membrane"/>
    <property type="evidence" value="ECO:0007669"/>
    <property type="project" value="UniProtKB-SubCell"/>
</dbReference>
<keyword evidence="5 9" id="KW-0169">Cobalamin biosynthesis</keyword>
<gene>
    <name evidence="9" type="primary">cobD</name>
    <name evidence="10" type="ORF">Geu3261_0085_005</name>
</gene>
<dbReference type="NCBIfam" id="TIGR00380">
    <property type="entry name" value="cobal_cbiB"/>
    <property type="match status" value="1"/>
</dbReference>
<comment type="caution">
    <text evidence="9">Lacks conserved residue(s) required for the propagation of feature annotation.</text>
</comment>
<feature type="transmembrane region" description="Helical" evidence="9">
    <location>
        <begin position="76"/>
        <end position="96"/>
    </location>
</feature>
<name>A0A0D6PZJ1_KOMEU</name>
<dbReference type="Pfam" id="PF03186">
    <property type="entry name" value="CobD_Cbib"/>
    <property type="match status" value="1"/>
</dbReference>
<comment type="pathway">
    <text evidence="2 9">Cofactor biosynthesis; adenosylcobalamin biosynthesis.</text>
</comment>
<comment type="function">
    <text evidence="9">Converts cobyric acid to cobinamide by the addition of aminopropanol on the F carboxylic group.</text>
</comment>
<evidence type="ECO:0000256" key="9">
    <source>
        <dbReference type="HAMAP-Rule" id="MF_00024"/>
    </source>
</evidence>
<keyword evidence="8 9" id="KW-0472">Membrane</keyword>
<evidence type="ECO:0000313" key="11">
    <source>
        <dbReference type="Proteomes" id="UP000032675"/>
    </source>
</evidence>
<evidence type="ECO:0000313" key="10">
    <source>
        <dbReference type="EMBL" id="GAN96609.1"/>
    </source>
</evidence>
<organism evidence="10 11">
    <name type="scientific">Komagataeibacter europaeus NBRC 3261</name>
    <dbReference type="NCBI Taxonomy" id="1234669"/>
    <lineage>
        <taxon>Bacteria</taxon>
        <taxon>Pseudomonadati</taxon>
        <taxon>Pseudomonadota</taxon>
        <taxon>Alphaproteobacteria</taxon>
        <taxon>Acetobacterales</taxon>
        <taxon>Acetobacteraceae</taxon>
        <taxon>Komagataeibacter</taxon>
    </lineage>
</organism>
<evidence type="ECO:0000256" key="6">
    <source>
        <dbReference type="ARBA" id="ARBA00022692"/>
    </source>
</evidence>
<evidence type="ECO:0000256" key="3">
    <source>
        <dbReference type="ARBA" id="ARBA00006263"/>
    </source>
</evidence>